<feature type="domain" description="VTT" evidence="8">
    <location>
        <begin position="47"/>
        <end position="169"/>
    </location>
</feature>
<keyword evidence="4 7" id="KW-0812">Transmembrane</keyword>
<keyword evidence="6 7" id="KW-0472">Membrane</keyword>
<dbReference type="RefSeq" id="WP_066127539.1">
    <property type="nucleotide sequence ID" value="NZ_FKIF01000006.1"/>
</dbReference>
<feature type="transmembrane region" description="Helical" evidence="7">
    <location>
        <begin position="59"/>
        <end position="80"/>
    </location>
</feature>
<dbReference type="EMBL" id="FKIF01000006">
    <property type="protein sequence ID" value="SAI69562.1"/>
    <property type="molecule type" value="Genomic_DNA"/>
</dbReference>
<dbReference type="Pfam" id="PF09335">
    <property type="entry name" value="VTT_dom"/>
    <property type="match status" value="1"/>
</dbReference>
<evidence type="ECO:0000256" key="6">
    <source>
        <dbReference type="ARBA" id="ARBA00023136"/>
    </source>
</evidence>
<evidence type="ECO:0000259" key="8">
    <source>
        <dbReference type="Pfam" id="PF09335"/>
    </source>
</evidence>
<evidence type="ECO:0000313" key="10">
    <source>
        <dbReference type="Proteomes" id="UP000076848"/>
    </source>
</evidence>
<sequence>MNPIEMFAWLTDPNGLMAVLAENWMLGTAIVVLIIFAETGFVIFPFLPGDSLLFATGAFLGIAGINPIVSIVALILAAILGDSVNYSTGRSALLRDRLLKRVNPAHVLQAQAYFERYGALTIVIARFIPIVRTVVPFVAGLSQMPRATFVSYNVVGGVLWCGSLTTAGYFLGGIPWVRANLHWVSVIIIVLSVLPIAIKGLAWLRGRRRA</sequence>
<evidence type="ECO:0000256" key="1">
    <source>
        <dbReference type="ARBA" id="ARBA00004651"/>
    </source>
</evidence>
<evidence type="ECO:0000256" key="4">
    <source>
        <dbReference type="ARBA" id="ARBA00022692"/>
    </source>
</evidence>
<gene>
    <name evidence="9" type="primary">dedA_3</name>
    <name evidence="9" type="ORF">SAMEA3906486_02573</name>
</gene>
<feature type="transmembrane region" description="Helical" evidence="7">
    <location>
        <begin position="24"/>
        <end position="47"/>
    </location>
</feature>
<dbReference type="Proteomes" id="UP000076848">
    <property type="component" value="Unassembled WGS sequence"/>
</dbReference>
<dbReference type="PANTHER" id="PTHR30353:SF15">
    <property type="entry name" value="INNER MEMBRANE PROTEIN YABI"/>
    <property type="match status" value="1"/>
</dbReference>
<keyword evidence="5 7" id="KW-1133">Transmembrane helix</keyword>
<dbReference type="OrthoDB" id="9813426at2"/>
<dbReference type="AlphaFoldDB" id="A0A157SGF9"/>
<keyword evidence="10" id="KW-1185">Reference proteome</keyword>
<evidence type="ECO:0000256" key="2">
    <source>
        <dbReference type="ARBA" id="ARBA00010792"/>
    </source>
</evidence>
<evidence type="ECO:0000256" key="5">
    <source>
        <dbReference type="ARBA" id="ARBA00022989"/>
    </source>
</evidence>
<protein>
    <submittedName>
        <fullName evidence="9">Membrane protein</fullName>
    </submittedName>
</protein>
<comment type="subcellular location">
    <subcellularLocation>
        <location evidence="1 7">Cell membrane</location>
        <topology evidence="1 7">Multi-pass membrane protein</topology>
    </subcellularLocation>
</comment>
<dbReference type="PANTHER" id="PTHR30353">
    <property type="entry name" value="INNER MEMBRANE PROTEIN DEDA-RELATED"/>
    <property type="match status" value="1"/>
</dbReference>
<evidence type="ECO:0000256" key="7">
    <source>
        <dbReference type="RuleBase" id="RU367016"/>
    </source>
</evidence>
<dbReference type="GO" id="GO:0005886">
    <property type="term" value="C:plasma membrane"/>
    <property type="evidence" value="ECO:0007669"/>
    <property type="project" value="UniProtKB-SubCell"/>
</dbReference>
<dbReference type="STRING" id="288768.SAMEA3906486_02573"/>
<organism evidence="9 10">
    <name type="scientific">Bordetella ansorpii</name>
    <dbReference type="NCBI Taxonomy" id="288768"/>
    <lineage>
        <taxon>Bacteria</taxon>
        <taxon>Pseudomonadati</taxon>
        <taxon>Pseudomonadota</taxon>
        <taxon>Betaproteobacteria</taxon>
        <taxon>Burkholderiales</taxon>
        <taxon>Alcaligenaceae</taxon>
        <taxon>Bordetella</taxon>
    </lineage>
</organism>
<keyword evidence="3 7" id="KW-1003">Cell membrane</keyword>
<evidence type="ECO:0000313" key="9">
    <source>
        <dbReference type="EMBL" id="SAI69562.1"/>
    </source>
</evidence>
<name>A0A157SGF9_9BORD</name>
<comment type="similarity">
    <text evidence="2 7">Belongs to the DedA family.</text>
</comment>
<accession>A0A157SGF9</accession>
<dbReference type="InterPro" id="IPR032816">
    <property type="entry name" value="VTT_dom"/>
</dbReference>
<feature type="transmembrane region" description="Helical" evidence="7">
    <location>
        <begin position="117"/>
        <end position="138"/>
    </location>
</feature>
<evidence type="ECO:0000256" key="3">
    <source>
        <dbReference type="ARBA" id="ARBA00022475"/>
    </source>
</evidence>
<feature type="transmembrane region" description="Helical" evidence="7">
    <location>
        <begin position="183"/>
        <end position="204"/>
    </location>
</feature>
<feature type="transmembrane region" description="Helical" evidence="7">
    <location>
        <begin position="150"/>
        <end position="171"/>
    </location>
</feature>
<proteinExistence type="inferred from homology"/>
<dbReference type="InterPro" id="IPR032818">
    <property type="entry name" value="DedA-like"/>
</dbReference>
<reference evidence="9 10" key="1">
    <citation type="submission" date="2016-04" db="EMBL/GenBank/DDBJ databases">
        <authorList>
            <consortium name="Pathogen Informatics"/>
        </authorList>
    </citation>
    <scope>NUCLEOTIDE SEQUENCE [LARGE SCALE GENOMIC DNA]</scope>
    <source>
        <strain evidence="9 10">H050680373</strain>
    </source>
</reference>